<evidence type="ECO:0000313" key="1">
    <source>
        <dbReference type="EMBL" id="VDN90543.1"/>
    </source>
</evidence>
<proteinExistence type="predicted"/>
<evidence type="ECO:0000313" key="2">
    <source>
        <dbReference type="Proteomes" id="UP000278627"/>
    </source>
</evidence>
<organism evidence="3">
    <name type="scientific">Brugia pahangi</name>
    <name type="common">Filarial nematode worm</name>
    <dbReference type="NCBI Taxonomy" id="6280"/>
    <lineage>
        <taxon>Eukaryota</taxon>
        <taxon>Metazoa</taxon>
        <taxon>Ecdysozoa</taxon>
        <taxon>Nematoda</taxon>
        <taxon>Chromadorea</taxon>
        <taxon>Rhabditida</taxon>
        <taxon>Spirurina</taxon>
        <taxon>Spiruromorpha</taxon>
        <taxon>Filarioidea</taxon>
        <taxon>Onchocercidae</taxon>
        <taxon>Brugia</taxon>
    </lineage>
</organism>
<name>A0A0N4TLV9_BRUPA</name>
<evidence type="ECO:0000313" key="3">
    <source>
        <dbReference type="WBParaSite" id="BPAG_0000939501-mRNA-1"/>
    </source>
</evidence>
<protein>
    <submittedName>
        <fullName evidence="1 3">Uncharacterized protein</fullName>
    </submittedName>
</protein>
<reference evidence="3" key="1">
    <citation type="submission" date="2017-02" db="UniProtKB">
        <authorList>
            <consortium name="WormBaseParasite"/>
        </authorList>
    </citation>
    <scope>IDENTIFICATION</scope>
</reference>
<dbReference type="Proteomes" id="UP000278627">
    <property type="component" value="Unassembled WGS sequence"/>
</dbReference>
<reference evidence="1 2" key="2">
    <citation type="submission" date="2018-11" db="EMBL/GenBank/DDBJ databases">
        <authorList>
            <consortium name="Pathogen Informatics"/>
        </authorList>
    </citation>
    <scope>NUCLEOTIDE SEQUENCE [LARGE SCALE GENOMIC DNA]</scope>
</reference>
<gene>
    <name evidence="1" type="ORF">BPAG_LOCUS9357</name>
</gene>
<dbReference type="AlphaFoldDB" id="A0A0N4TLV9"/>
<accession>A0A0N4TLV9</accession>
<sequence>MGNFWVGMAVFKKLKNKKDKQITSSLPDPESIKQLDKRVGLQTYRDFFTLKNYWKTIDRKKMNAATIMLQSENLSDKEKEKGILAFV</sequence>
<dbReference type="EMBL" id="UZAD01013153">
    <property type="protein sequence ID" value="VDN90543.1"/>
    <property type="molecule type" value="Genomic_DNA"/>
</dbReference>
<dbReference type="WBParaSite" id="BPAG_0000939501-mRNA-1">
    <property type="protein sequence ID" value="BPAG_0000939501-mRNA-1"/>
    <property type="gene ID" value="BPAG_0000939501"/>
</dbReference>
<keyword evidence="2" id="KW-1185">Reference proteome</keyword>